<name>A0A814BK33_9BILA</name>
<keyword evidence="1" id="KW-0732">Signal</keyword>
<dbReference type="AlphaFoldDB" id="A0A814BK33"/>
<gene>
    <name evidence="2" type="ORF">GPM918_LOCUS10010</name>
    <name evidence="3" type="ORF">SRO942_LOCUS10011</name>
</gene>
<protein>
    <submittedName>
        <fullName evidence="2">Uncharacterized protein</fullName>
    </submittedName>
</protein>
<dbReference type="EMBL" id="CAJNOQ010001921">
    <property type="protein sequence ID" value="CAF0927700.1"/>
    <property type="molecule type" value="Genomic_DNA"/>
</dbReference>
<evidence type="ECO:0000313" key="2">
    <source>
        <dbReference type="EMBL" id="CAF0927700.1"/>
    </source>
</evidence>
<evidence type="ECO:0000313" key="4">
    <source>
        <dbReference type="Proteomes" id="UP000663829"/>
    </source>
</evidence>
<keyword evidence="4" id="KW-1185">Reference proteome</keyword>
<dbReference type="Proteomes" id="UP000681722">
    <property type="component" value="Unassembled WGS sequence"/>
</dbReference>
<proteinExistence type="predicted"/>
<dbReference type="Proteomes" id="UP000663829">
    <property type="component" value="Unassembled WGS sequence"/>
</dbReference>
<evidence type="ECO:0000313" key="3">
    <source>
        <dbReference type="EMBL" id="CAF3706106.1"/>
    </source>
</evidence>
<comment type="caution">
    <text evidence="2">The sequence shown here is derived from an EMBL/GenBank/DDBJ whole genome shotgun (WGS) entry which is preliminary data.</text>
</comment>
<organism evidence="2 4">
    <name type="scientific">Didymodactylos carnosus</name>
    <dbReference type="NCBI Taxonomy" id="1234261"/>
    <lineage>
        <taxon>Eukaryota</taxon>
        <taxon>Metazoa</taxon>
        <taxon>Spiralia</taxon>
        <taxon>Gnathifera</taxon>
        <taxon>Rotifera</taxon>
        <taxon>Eurotatoria</taxon>
        <taxon>Bdelloidea</taxon>
        <taxon>Philodinida</taxon>
        <taxon>Philodinidae</taxon>
        <taxon>Didymodactylos</taxon>
    </lineage>
</organism>
<accession>A0A814BK33</accession>
<feature type="chain" id="PRO_5036223951" evidence="1">
    <location>
        <begin position="17"/>
        <end position="121"/>
    </location>
</feature>
<sequence>MCFILSLTELVVSALSGRLYSQSQQQQQTPLSATRTKSSYAEKKISNNQEQLIIHFQNLSCRKELHDYSQYAYDLFSNETDQSLSRTAYSLLPTLPSTTVGHNNHSGSNFDLISLIQSLTQ</sequence>
<reference evidence="2" key="1">
    <citation type="submission" date="2021-02" db="EMBL/GenBank/DDBJ databases">
        <authorList>
            <person name="Nowell W R."/>
        </authorList>
    </citation>
    <scope>NUCLEOTIDE SEQUENCE</scope>
</reference>
<evidence type="ECO:0000256" key="1">
    <source>
        <dbReference type="SAM" id="SignalP"/>
    </source>
</evidence>
<feature type="signal peptide" evidence="1">
    <location>
        <begin position="1"/>
        <end position="16"/>
    </location>
</feature>
<dbReference type="EMBL" id="CAJOBC010001921">
    <property type="protein sequence ID" value="CAF3706106.1"/>
    <property type="molecule type" value="Genomic_DNA"/>
</dbReference>